<comment type="cofactor">
    <cofactor evidence="1">
        <name>a divalent metal cation</name>
        <dbReference type="ChEBI" id="CHEBI:60240"/>
    </cofactor>
</comment>
<evidence type="ECO:0000256" key="2">
    <source>
        <dbReference type="ARBA" id="ARBA00022722"/>
    </source>
</evidence>
<evidence type="ECO:0000256" key="4">
    <source>
        <dbReference type="ARBA" id="ARBA00022801"/>
    </source>
</evidence>
<accession>A0A0H5BWM6</accession>
<dbReference type="RefSeq" id="WP_281263970.1">
    <property type="nucleotide sequence ID" value="NZ_LN774881.1"/>
</dbReference>
<dbReference type="NCBIfam" id="TIGR00255">
    <property type="entry name" value="YicC/YloC family endoribonuclease"/>
    <property type="match status" value="1"/>
</dbReference>
<evidence type="ECO:0000313" key="9">
    <source>
        <dbReference type="EMBL" id="CEN32068.1"/>
    </source>
</evidence>
<dbReference type="STRING" id="1594731.WEOB_110"/>
<keyword evidence="10" id="KW-1185">Reference proteome</keyword>
<evidence type="ECO:0000256" key="3">
    <source>
        <dbReference type="ARBA" id="ARBA00022759"/>
    </source>
</evidence>
<dbReference type="Pfam" id="PF08340">
    <property type="entry name" value="YicC-like_C"/>
    <property type="match status" value="1"/>
</dbReference>
<sequence>MIANMNAFLTHKIQNQSWKASWKICSTSQRFLEIQINLPQKFYHLKTKIYKQIYSKISRGKIECNLFFEKIQNQQKKNQLYLNKNLAKQLIKSIRWIKQKNKEGYTDILSILKWPGIITKKNFNPIDAKKLLSSFEEAINNFIKKKIIEGEIIKKEITTLLNKMINKIQKIRTELPFVIMSNKQDILKKINNTEINTNSITPEEETITTFLHNIDITKELDRLEIHINKIQQNLRKDTNVGKYLNFILQECERELHRILKKNTNIYIINSSIELKMFIEKILEHTQNIE</sequence>
<protein>
    <submittedName>
        <fullName evidence="9">UPF0701 protein YicC</fullName>
    </submittedName>
</protein>
<dbReference type="Pfam" id="PF03755">
    <property type="entry name" value="YicC-like_N"/>
    <property type="match status" value="1"/>
</dbReference>
<feature type="coiled-coil region" evidence="6">
    <location>
        <begin position="213"/>
        <end position="240"/>
    </location>
</feature>
<keyword evidence="3" id="KW-0255">Endonuclease</keyword>
<evidence type="ECO:0000259" key="8">
    <source>
        <dbReference type="Pfam" id="PF08340"/>
    </source>
</evidence>
<keyword evidence="6" id="KW-0175">Coiled coil</keyword>
<comment type="similarity">
    <text evidence="5">Belongs to the YicC/YloC family.</text>
</comment>
<dbReference type="InterPro" id="IPR013551">
    <property type="entry name" value="YicC-like_C"/>
</dbReference>
<dbReference type="PANTHER" id="PTHR30636:SF3">
    <property type="entry name" value="UPF0701 PROTEIN YICC"/>
    <property type="match status" value="1"/>
</dbReference>
<dbReference type="InterPro" id="IPR013527">
    <property type="entry name" value="YicC-like_N"/>
</dbReference>
<dbReference type="PANTHER" id="PTHR30636">
    <property type="entry name" value="UPF0701 PROTEIN YICC"/>
    <property type="match status" value="1"/>
</dbReference>
<organism evidence="9 10">
    <name type="scientific">Candidatus Westeberhardia cardiocondylae</name>
    <dbReference type="NCBI Taxonomy" id="1594731"/>
    <lineage>
        <taxon>Bacteria</taxon>
        <taxon>Pseudomonadati</taxon>
        <taxon>Pseudomonadota</taxon>
        <taxon>Gammaproteobacteria</taxon>
        <taxon>Enterobacterales</taxon>
        <taxon>Enterobacteriaceae</taxon>
        <taxon>ant endosymbionts</taxon>
        <taxon>Candidatus Westeberhardia</taxon>
    </lineage>
</organism>
<feature type="domain" description="Endoribonuclease YicC-like C-terminal" evidence="8">
    <location>
        <begin position="179"/>
        <end position="289"/>
    </location>
</feature>
<dbReference type="GO" id="GO:0016787">
    <property type="term" value="F:hydrolase activity"/>
    <property type="evidence" value="ECO:0007669"/>
    <property type="project" value="UniProtKB-KW"/>
</dbReference>
<dbReference type="Proteomes" id="UP000242753">
    <property type="component" value="Chromosome I"/>
</dbReference>
<reference evidence="10" key="1">
    <citation type="submission" date="2015-01" db="EMBL/GenBank/DDBJ databases">
        <authorList>
            <person name="Manzano-Marin A."/>
            <person name="Manzano-Marin A."/>
        </authorList>
    </citation>
    <scope>NUCLEOTIDE SEQUENCE [LARGE SCALE GENOMIC DNA]</scope>
    <source>
        <strain evidence="10">obscurior</strain>
    </source>
</reference>
<evidence type="ECO:0000256" key="5">
    <source>
        <dbReference type="ARBA" id="ARBA00035648"/>
    </source>
</evidence>
<dbReference type="InterPro" id="IPR005229">
    <property type="entry name" value="YicC/YloC-like"/>
</dbReference>
<dbReference type="KEGG" id="wca:WEOB_110"/>
<dbReference type="EMBL" id="LN774881">
    <property type="protein sequence ID" value="CEN32068.1"/>
    <property type="molecule type" value="Genomic_DNA"/>
</dbReference>
<keyword evidence="4" id="KW-0378">Hydrolase</keyword>
<evidence type="ECO:0000313" key="10">
    <source>
        <dbReference type="Proteomes" id="UP000242753"/>
    </source>
</evidence>
<keyword evidence="2" id="KW-0540">Nuclease</keyword>
<gene>
    <name evidence="9" type="primary">yicC</name>
    <name evidence="9" type="ORF">WEOB_110</name>
</gene>
<evidence type="ECO:0000256" key="6">
    <source>
        <dbReference type="SAM" id="Coils"/>
    </source>
</evidence>
<feature type="domain" description="Endoribonuclease YicC-like N-terminal" evidence="7">
    <location>
        <begin position="4"/>
        <end position="154"/>
    </location>
</feature>
<evidence type="ECO:0000259" key="7">
    <source>
        <dbReference type="Pfam" id="PF03755"/>
    </source>
</evidence>
<evidence type="ECO:0000256" key="1">
    <source>
        <dbReference type="ARBA" id="ARBA00001968"/>
    </source>
</evidence>
<proteinExistence type="inferred from homology"/>
<dbReference type="AlphaFoldDB" id="A0A0H5BWM6"/>
<name>A0A0H5BWM6_9ENTR</name>
<dbReference type="GO" id="GO:0004521">
    <property type="term" value="F:RNA endonuclease activity"/>
    <property type="evidence" value="ECO:0007669"/>
    <property type="project" value="InterPro"/>
</dbReference>